<evidence type="ECO:0000256" key="4">
    <source>
        <dbReference type="ARBA" id="ARBA00023172"/>
    </source>
</evidence>
<organism evidence="8 9">
    <name type="scientific">Octadecabacter arcticus 238</name>
    <dbReference type="NCBI Taxonomy" id="391616"/>
    <lineage>
        <taxon>Bacteria</taxon>
        <taxon>Pseudomonadati</taxon>
        <taxon>Pseudomonadota</taxon>
        <taxon>Alphaproteobacteria</taxon>
        <taxon>Rhodobacterales</taxon>
        <taxon>Roseobacteraceae</taxon>
        <taxon>Octadecabacter</taxon>
    </lineage>
</organism>
<evidence type="ECO:0000259" key="7">
    <source>
        <dbReference type="PROSITE" id="PS51900"/>
    </source>
</evidence>
<comment type="similarity">
    <text evidence="1">Belongs to the 'phage' integrase family.</text>
</comment>
<evidence type="ECO:0000256" key="3">
    <source>
        <dbReference type="ARBA" id="ARBA00023125"/>
    </source>
</evidence>
<keyword evidence="2" id="KW-0229">DNA integration</keyword>
<dbReference type="PANTHER" id="PTHR30629:SF2">
    <property type="entry name" value="PROPHAGE INTEGRASE INTS-RELATED"/>
    <property type="match status" value="1"/>
</dbReference>
<sequence length="411" mass="46353">MFTNVPKDLRTVIPKATVYRQLGNTYQDALWALPKVHAEIDALFDLERRTTDEQRAKELVRERLGERHKSMFIEGAVDPEWPEFDDFQELAEDVAHSVPKGVTQQLRAASPTPAPMSLSRVLEEYFTYKAEETDNGLRTRIDRIRKDLTLCLGKNRFEWTELKDLTRADANAYRDLLLSRMSPNSVQRNLGVVKAAINHVLLEHDLDFRNVFQAIKIKGAGSSNTDRLPINDEQLATMVPAFASSDVAKALLILLTNTGARLAEITGLEAKDVDLDKAILHIRPNDRRGLKTKTSTRRIPLSRRATECLIQHQVGLSDTDPIFPTYAQRRGNDKASAMLMKRLRTVITDKKITMHSLRHRMKDKLRNSGCPEILSMEILGHAQGSVAANYGSGYAIEVMREALVKVWGSDG</sequence>
<dbReference type="eggNOG" id="COG0582">
    <property type="taxonomic scope" value="Bacteria"/>
</dbReference>
<name>M9RXM8_9RHOB</name>
<feature type="domain" description="Tyr recombinase" evidence="6">
    <location>
        <begin position="223"/>
        <end position="404"/>
    </location>
</feature>
<dbReference type="GO" id="GO:0015074">
    <property type="term" value="P:DNA integration"/>
    <property type="evidence" value="ECO:0007669"/>
    <property type="project" value="UniProtKB-KW"/>
</dbReference>
<dbReference type="KEGG" id="oar:OA238_c48170"/>
<dbReference type="SUPFAM" id="SSF56349">
    <property type="entry name" value="DNA breaking-rejoining enzymes"/>
    <property type="match status" value="1"/>
</dbReference>
<evidence type="ECO:0000256" key="5">
    <source>
        <dbReference type="PROSITE-ProRule" id="PRU01248"/>
    </source>
</evidence>
<dbReference type="GO" id="GO:0006310">
    <property type="term" value="P:DNA recombination"/>
    <property type="evidence" value="ECO:0007669"/>
    <property type="project" value="UniProtKB-KW"/>
</dbReference>
<protein>
    <submittedName>
        <fullName evidence="8">Putative integrase</fullName>
    </submittedName>
</protein>
<dbReference type="RefSeq" id="WP_015497557.1">
    <property type="nucleotide sequence ID" value="NC_020908.1"/>
</dbReference>
<dbReference type="GO" id="GO:0003677">
    <property type="term" value="F:DNA binding"/>
    <property type="evidence" value="ECO:0007669"/>
    <property type="project" value="UniProtKB-UniRule"/>
</dbReference>
<evidence type="ECO:0000313" key="9">
    <source>
        <dbReference type="Proteomes" id="UP000004688"/>
    </source>
</evidence>
<proteinExistence type="inferred from homology"/>
<evidence type="ECO:0000313" key="8">
    <source>
        <dbReference type="EMBL" id="AGI74645.1"/>
    </source>
</evidence>
<dbReference type="AlphaFoldDB" id="M9RXM8"/>
<gene>
    <name evidence="8" type="ORF">OA238_c48170</name>
</gene>
<dbReference type="InterPro" id="IPR002104">
    <property type="entry name" value="Integrase_catalytic"/>
</dbReference>
<dbReference type="STRING" id="391616.OA238_c48170"/>
<feature type="domain" description="Core-binding (CB)" evidence="7">
    <location>
        <begin position="116"/>
        <end position="201"/>
    </location>
</feature>
<accession>M9RXM8</accession>
<dbReference type="PROSITE" id="PS51898">
    <property type="entry name" value="TYR_RECOMBINASE"/>
    <property type="match status" value="1"/>
</dbReference>
<dbReference type="HOGENOM" id="CLU_043523_2_0_5"/>
<dbReference type="Proteomes" id="UP000004688">
    <property type="component" value="Chromosome"/>
</dbReference>
<keyword evidence="3 5" id="KW-0238">DNA-binding</keyword>
<dbReference type="InterPro" id="IPR044068">
    <property type="entry name" value="CB"/>
</dbReference>
<dbReference type="InterPro" id="IPR011010">
    <property type="entry name" value="DNA_brk_join_enz"/>
</dbReference>
<dbReference type="InterPro" id="IPR050808">
    <property type="entry name" value="Phage_Integrase"/>
</dbReference>
<dbReference type="PROSITE" id="PS51900">
    <property type="entry name" value="CB"/>
    <property type="match status" value="1"/>
</dbReference>
<dbReference type="PANTHER" id="PTHR30629">
    <property type="entry name" value="PROPHAGE INTEGRASE"/>
    <property type="match status" value="1"/>
</dbReference>
<dbReference type="Pfam" id="PF00589">
    <property type="entry name" value="Phage_integrase"/>
    <property type="match status" value="1"/>
</dbReference>
<evidence type="ECO:0000256" key="1">
    <source>
        <dbReference type="ARBA" id="ARBA00008857"/>
    </source>
</evidence>
<dbReference type="Gene3D" id="1.10.443.10">
    <property type="entry name" value="Intergrase catalytic core"/>
    <property type="match status" value="1"/>
</dbReference>
<dbReference type="InterPro" id="IPR013762">
    <property type="entry name" value="Integrase-like_cat_sf"/>
</dbReference>
<evidence type="ECO:0000256" key="2">
    <source>
        <dbReference type="ARBA" id="ARBA00022908"/>
    </source>
</evidence>
<reference evidence="8 9" key="1">
    <citation type="journal article" date="2013" name="PLoS ONE">
        <title>Poles Apart: Arctic and Antarctic Octadecabacter strains Share High Genome Plasticity and a New Type of Xanthorhodopsin.</title>
        <authorList>
            <person name="Vollmers J."/>
            <person name="Voget S."/>
            <person name="Dietrich S."/>
            <person name="Gollnow K."/>
            <person name="Smits M."/>
            <person name="Meyer K."/>
            <person name="Brinkhoff T."/>
            <person name="Simon M."/>
            <person name="Daniel R."/>
        </authorList>
    </citation>
    <scope>NUCLEOTIDE SEQUENCE [LARGE SCALE GENOMIC DNA]</scope>
    <source>
        <strain evidence="8 9">238</strain>
    </source>
</reference>
<keyword evidence="9" id="KW-1185">Reference proteome</keyword>
<keyword evidence="4" id="KW-0233">DNA recombination</keyword>
<dbReference type="EMBL" id="CP003742">
    <property type="protein sequence ID" value="AGI74645.1"/>
    <property type="molecule type" value="Genomic_DNA"/>
</dbReference>
<evidence type="ECO:0000259" key="6">
    <source>
        <dbReference type="PROSITE" id="PS51898"/>
    </source>
</evidence>